<keyword evidence="1" id="KW-0812">Transmembrane</keyword>
<organism evidence="3 4">
    <name type="scientific">Bhargavaea cecembensis</name>
    <dbReference type="NCBI Taxonomy" id="394098"/>
    <lineage>
        <taxon>Bacteria</taxon>
        <taxon>Bacillati</taxon>
        <taxon>Bacillota</taxon>
        <taxon>Bacilli</taxon>
        <taxon>Bacillales</taxon>
        <taxon>Caryophanaceae</taxon>
        <taxon>Bhargavaea</taxon>
    </lineage>
</organism>
<dbReference type="AlphaFoldDB" id="A0A163ETT4"/>
<feature type="transmembrane region" description="Helical" evidence="1">
    <location>
        <begin position="30"/>
        <end position="48"/>
    </location>
</feature>
<reference evidence="3 4" key="1">
    <citation type="submission" date="2016-01" db="EMBL/GenBank/DDBJ databases">
        <title>Whole genome sequencing of Bhargavaea cecembensis T14.</title>
        <authorList>
            <person name="Hong K.W."/>
        </authorList>
    </citation>
    <scope>NUCLEOTIDE SEQUENCE [LARGE SCALE GENOMIC DNA]</scope>
    <source>
        <strain evidence="3 4">T14</strain>
    </source>
</reference>
<dbReference type="Proteomes" id="UP000076490">
    <property type="component" value="Unassembled WGS sequence"/>
</dbReference>
<gene>
    <name evidence="3" type="ORF">AV656_11335</name>
</gene>
<feature type="domain" description="DUF6843" evidence="2">
    <location>
        <begin position="112"/>
        <end position="215"/>
    </location>
</feature>
<feature type="transmembrane region" description="Helical" evidence="1">
    <location>
        <begin position="87"/>
        <end position="105"/>
    </location>
</feature>
<keyword evidence="1" id="KW-0472">Membrane</keyword>
<feature type="transmembrane region" description="Helical" evidence="1">
    <location>
        <begin position="6"/>
        <end position="23"/>
    </location>
</feature>
<sequence length="241" mass="26312">MLYAGAFSMLISAGIGFAVRLFLQKFFKSGMLPLVSGGAMTLLLSYLIMSFFKFGFYSATMAGVALLVYALFLGLWNDRTGSITRRAGMTLSVLFVAALIYLSAISSQPGVDQTYLLPLGFKGCVLINYEVEGAPPLKVEDNDNEIVYHVPDGGIINTSSPMEFGWVSNENSGPLQLRAFFVDEVGNKVQELPRENILFGANGSIQEEGKPERTYYFQLFGSKEVETEGCPAVESSGESPW</sequence>
<proteinExistence type="predicted"/>
<keyword evidence="1" id="KW-1133">Transmembrane helix</keyword>
<comment type="caution">
    <text evidence="3">The sequence shown here is derived from an EMBL/GenBank/DDBJ whole genome shotgun (WGS) entry which is preliminary data.</text>
</comment>
<dbReference type="EMBL" id="LQNT01000011">
    <property type="protein sequence ID" value="KZE37166.1"/>
    <property type="molecule type" value="Genomic_DNA"/>
</dbReference>
<feature type="transmembrane region" description="Helical" evidence="1">
    <location>
        <begin position="54"/>
        <end position="75"/>
    </location>
</feature>
<evidence type="ECO:0000313" key="4">
    <source>
        <dbReference type="Proteomes" id="UP000076490"/>
    </source>
</evidence>
<evidence type="ECO:0000256" key="1">
    <source>
        <dbReference type="SAM" id="Phobius"/>
    </source>
</evidence>
<accession>A0A163ETT4</accession>
<name>A0A163ETT4_9BACL</name>
<dbReference type="InterPro" id="IPR049293">
    <property type="entry name" value="DUF6843"/>
</dbReference>
<protein>
    <recommendedName>
        <fullName evidence="2">DUF6843 domain-containing protein</fullName>
    </recommendedName>
</protein>
<dbReference type="Pfam" id="PF20862">
    <property type="entry name" value="DUF6843"/>
    <property type="match status" value="1"/>
</dbReference>
<evidence type="ECO:0000259" key="2">
    <source>
        <dbReference type="Pfam" id="PF20862"/>
    </source>
</evidence>
<evidence type="ECO:0000313" key="3">
    <source>
        <dbReference type="EMBL" id="KZE37166.1"/>
    </source>
</evidence>